<feature type="region of interest" description="Disordered" evidence="1">
    <location>
        <begin position="42"/>
        <end position="120"/>
    </location>
</feature>
<organism evidence="3 4">
    <name type="scientific">Neocallimastix californiae</name>
    <dbReference type="NCBI Taxonomy" id="1754190"/>
    <lineage>
        <taxon>Eukaryota</taxon>
        <taxon>Fungi</taxon>
        <taxon>Fungi incertae sedis</taxon>
        <taxon>Chytridiomycota</taxon>
        <taxon>Chytridiomycota incertae sedis</taxon>
        <taxon>Neocallimastigomycetes</taxon>
        <taxon>Neocallimastigales</taxon>
        <taxon>Neocallimastigaceae</taxon>
        <taxon>Neocallimastix</taxon>
    </lineage>
</organism>
<feature type="compositionally biased region" description="Basic and acidic residues" evidence="1">
    <location>
        <begin position="70"/>
        <end position="97"/>
    </location>
</feature>
<dbReference type="CDD" id="cd00882">
    <property type="entry name" value="Ras_like_GTPase"/>
    <property type="match status" value="1"/>
</dbReference>
<keyword evidence="4" id="KW-1185">Reference proteome</keyword>
<evidence type="ECO:0000313" key="4">
    <source>
        <dbReference type="Proteomes" id="UP000193920"/>
    </source>
</evidence>
<dbReference type="SUPFAM" id="SSF52540">
    <property type="entry name" value="P-loop containing nucleoside triphosphate hydrolases"/>
    <property type="match status" value="1"/>
</dbReference>
<sequence length="659" mass="74696">MSVNQNNKAKFTNSLEKCKNKIFGLNDNIKKNINSIHFHKKKEYNKSNDNNINLDTNNNNDNNKKNILQIKKDKTKNKEENEKNEEKVKEKNQKNIEDNDNNSYSITSSVSTSSFTTPPGSPLLSDNNDLIDIDNNVVSSSTTLNVSNSESAVVCNNYNLIIQNSKDNIRRNSTSHSDVSSTHCRSFKNDKKKATIYEIENSKEQNKKIIDTIKVINNLVDDYIKLITEKTTEKGKKINAQQKVELNNLESFYRSTDHLINLLNEDRYPLIALIGRRGSGKSSFVNAILGKKVVELGNIRSQTGKANLLQYRGNNNSGIDILDTRGINEGQKPIEEDSFNTPVESIVNALLKYPVDCILYLHKAKELDSGIDADIKQLNEIIIKANLKNLKIPIIGVITHCDELEPSDLKKPCDYDEEKLENILKAQILMKKQLLKYAPDIEECLIGVETVSSSIIWNKNPNEDGDILPKRDYRYNIDKIIDLLINNIQLKAIFKVAQICNIQEIKVNLANELVEIISTFVTIISSVPNRYSQDLPLNDLRVWMIYTIARLNNSTVTYEIVYEFLNMFGFIKLSGYAIYQVMGTITKAIPGVGNKVSLRSKKALTLSLGKAAIAYFLENKSREIAIEIFNNTCSELEKTIAEESLQQHQEMINSLNNIE</sequence>
<reference evidence="3 4" key="1">
    <citation type="submission" date="2016-08" db="EMBL/GenBank/DDBJ databases">
        <title>A Parts List for Fungal Cellulosomes Revealed by Comparative Genomics.</title>
        <authorList>
            <consortium name="DOE Joint Genome Institute"/>
            <person name="Haitjema C.H."/>
            <person name="Gilmore S.P."/>
            <person name="Henske J.K."/>
            <person name="Solomon K.V."/>
            <person name="De Groot R."/>
            <person name="Kuo A."/>
            <person name="Mondo S.J."/>
            <person name="Salamov A.A."/>
            <person name="Labutti K."/>
            <person name="Zhao Z."/>
            <person name="Chiniquy J."/>
            <person name="Barry K."/>
            <person name="Brewer H.M."/>
            <person name="Purvine S.O."/>
            <person name="Wright A.T."/>
            <person name="Boxma B."/>
            <person name="Van Alen T."/>
            <person name="Hackstein J.H."/>
            <person name="Baker S.E."/>
            <person name="Grigoriev I.V."/>
            <person name="O'Malley M.A."/>
        </authorList>
    </citation>
    <scope>NUCLEOTIDE SEQUENCE [LARGE SCALE GENOMIC DNA]</scope>
    <source>
        <strain evidence="3 4">G1</strain>
    </source>
</reference>
<dbReference type="InterPro" id="IPR027417">
    <property type="entry name" value="P-loop_NTPase"/>
</dbReference>
<dbReference type="Gene3D" id="3.40.50.300">
    <property type="entry name" value="P-loop containing nucleotide triphosphate hydrolases"/>
    <property type="match status" value="1"/>
</dbReference>
<feature type="compositionally biased region" description="Low complexity" evidence="1">
    <location>
        <begin position="47"/>
        <end position="69"/>
    </location>
</feature>
<evidence type="ECO:0000256" key="1">
    <source>
        <dbReference type="SAM" id="MobiDB-lite"/>
    </source>
</evidence>
<dbReference type="Pfam" id="PF01926">
    <property type="entry name" value="MMR_HSR1"/>
    <property type="match status" value="1"/>
</dbReference>
<dbReference type="OrthoDB" id="2114124at2759"/>
<gene>
    <name evidence="3" type="ORF">LY90DRAFT_672124</name>
</gene>
<evidence type="ECO:0000259" key="2">
    <source>
        <dbReference type="Pfam" id="PF01926"/>
    </source>
</evidence>
<dbReference type="AlphaFoldDB" id="A0A1Y2C1G9"/>
<protein>
    <recommendedName>
        <fullName evidence="2">G domain-containing protein</fullName>
    </recommendedName>
</protein>
<proteinExistence type="predicted"/>
<feature type="domain" description="G" evidence="2">
    <location>
        <begin position="271"/>
        <end position="386"/>
    </location>
</feature>
<feature type="compositionally biased region" description="Low complexity" evidence="1">
    <location>
        <begin position="103"/>
        <end position="120"/>
    </location>
</feature>
<dbReference type="Proteomes" id="UP000193920">
    <property type="component" value="Unassembled WGS sequence"/>
</dbReference>
<dbReference type="GO" id="GO:0005525">
    <property type="term" value="F:GTP binding"/>
    <property type="evidence" value="ECO:0007669"/>
    <property type="project" value="InterPro"/>
</dbReference>
<evidence type="ECO:0000313" key="3">
    <source>
        <dbReference type="EMBL" id="ORY40861.1"/>
    </source>
</evidence>
<dbReference type="InterPro" id="IPR006073">
    <property type="entry name" value="GTP-bd"/>
</dbReference>
<name>A0A1Y2C1G9_9FUNG</name>
<comment type="caution">
    <text evidence="3">The sequence shown here is derived from an EMBL/GenBank/DDBJ whole genome shotgun (WGS) entry which is preliminary data.</text>
</comment>
<dbReference type="EMBL" id="MCOG01000126">
    <property type="protein sequence ID" value="ORY40861.1"/>
    <property type="molecule type" value="Genomic_DNA"/>
</dbReference>
<accession>A0A1Y2C1G9</accession>